<sequence>MRRAIVLVAAGAVLTACGGDHPVPEFGTVVDRQYTPAWIQFIPGHTSCSGNPPVCFTSPPQMIPWPDQWSVTVRDEKNPEWEGTVTDSTSATYDACQVGELWPVCWKGSR</sequence>
<dbReference type="GeneID" id="18559906"/>
<dbReference type="Proteomes" id="UP000005859">
    <property type="component" value="Segment"/>
</dbReference>
<evidence type="ECO:0000313" key="2">
    <source>
        <dbReference type="Proteomes" id="UP000005859"/>
    </source>
</evidence>
<name>G8I3W5_9CAUD</name>
<evidence type="ECO:0008006" key="3">
    <source>
        <dbReference type="Google" id="ProtNLM"/>
    </source>
</evidence>
<dbReference type="RefSeq" id="YP_009011316.1">
    <property type="nucleotide sequence ID" value="NC_023686.1"/>
</dbReference>
<reference evidence="1 2" key="1">
    <citation type="journal article" date="2012" name="J. Virol.">
        <title>Complete Genome Sequences of 138 Mycobacteriophages.</title>
        <authorList>
            <consortium name="the Science Education Alliance Phage Hunters Advancing Genomics and Evolutionary Science Program"/>
            <consortium name="the KwaZulu-Natal Research Institute for Tuberculosis and HIV Mycobacterial Genetics Course Students"/>
            <consortium name="the Phage Hunters Integrating Research and Education Program"/>
            <person name="Hatfull G.F."/>
        </authorList>
    </citation>
    <scope>NUCLEOTIDE SEQUENCE [LARGE SCALE GENOMIC DNA]</scope>
</reference>
<gene>
    <name evidence="1" type="primary">85</name>
    <name evidence="1" type="ORF">GADJET_85</name>
</gene>
<protein>
    <recommendedName>
        <fullName evidence="3">Lipoprotein</fullName>
    </recommendedName>
</protein>
<evidence type="ECO:0000313" key="1">
    <source>
        <dbReference type="EMBL" id="AER47409.1"/>
    </source>
</evidence>
<accession>G8I3W5</accession>
<dbReference type="EMBL" id="JN698992">
    <property type="protein sequence ID" value="AER47409.1"/>
    <property type="molecule type" value="Genomic_DNA"/>
</dbReference>
<proteinExistence type="predicted"/>
<dbReference type="PROSITE" id="PS51257">
    <property type="entry name" value="PROKAR_LIPOPROTEIN"/>
    <property type="match status" value="1"/>
</dbReference>
<keyword evidence="2" id="KW-1185">Reference proteome</keyword>
<dbReference type="KEGG" id="vg:18559906"/>
<organism evidence="1 2">
    <name type="scientific">Mycobacterium phage Gadjet</name>
    <dbReference type="NCBI Taxonomy" id="1089122"/>
    <lineage>
        <taxon>Viruses</taxon>
        <taxon>Duplodnaviria</taxon>
        <taxon>Heunggongvirae</taxon>
        <taxon>Uroviricota</taxon>
        <taxon>Caudoviricetes</taxon>
        <taxon>Bclasvirinae</taxon>
        <taxon>Pipefishvirus</taxon>
        <taxon>Pipefishvirus gadjet</taxon>
    </lineage>
</organism>